<evidence type="ECO:0000256" key="5">
    <source>
        <dbReference type="ARBA" id="ARBA00022833"/>
    </source>
</evidence>
<dbReference type="PANTHER" id="PTHR11705">
    <property type="entry name" value="PROTEASE FAMILY M14 CARBOXYPEPTIDASE A,B"/>
    <property type="match status" value="1"/>
</dbReference>
<dbReference type="RefSeq" id="WP_320380224.1">
    <property type="nucleotide sequence ID" value="NZ_JAWDIQ010000002.1"/>
</dbReference>
<evidence type="ECO:0000256" key="2">
    <source>
        <dbReference type="ARBA" id="ARBA00005988"/>
    </source>
</evidence>
<name>A0ABU5CSX0_9BACI</name>
<sequence>MIEYVQKDKSGHLDDDKILTGYVHHDHIILGEDADEYRENRSSNSEKPEIDKTIVSEELNQTEELGDIEAQEETREIEKPKDNSAVATAVQSEDLTGFALKQPVSVYANTNLNAEVLKSYPYGKLLKYRVYSKEWYEATVYINGKAHTGYIYAGDVGKTDSIPTINGIALNQKTAVYGKTAKDSAVLKSYSRGQILKYKAYDKDWFTATVYINGKAHTGFIHTSDVETATTRASSLQGVAVKNPTKIYSKAATNSKVLKSYNYGNLLKYRSFTKDWYVATVYLNGKAQTGYIHKSDVGSMNTTLTGYAQNHTSVYSKTSKSSSVLKSYAIGSTLKYRPYNGNWYVATVYVNGKKQTGYIHKGDVGANRSTLTSYAIANPTTVYAKTSKSSKKLKSYKKGSKLKYKYENGNWYSAKVSVNGKWKTGYIHKNDVGDATKLWFVNPKKTYTYNHMSADIKKLAEAYPELITYKVVGKSEYGRNLYAVSLGKGKATTFINGSLHAREWISTNLNMYMLENYAKAYRQNKSIGGFNARKILNETTIWFMPMVNPDGVTLQQKGLSAFPAKDHASLIKMNAGSKNFKRWKANAKGVDLNRNFSVDWYTVSNNVGYPNYQNHKGSAPASAKETKAVINFLKVIKPQMTINYHTSGEILYWGYNQKGSNYTRDYSYAKTIANMTGYTIIPYGGYPSGGGFLQYFTETYKRPSITPELSPYAGNTNVPVSRFTKIWSQNKAVGLYAAQESAKLYKK</sequence>
<organism evidence="9 10">
    <name type="scientific">Paracerasibacillus soli</name>
    <dbReference type="NCBI Taxonomy" id="480284"/>
    <lineage>
        <taxon>Bacteria</taxon>
        <taxon>Bacillati</taxon>
        <taxon>Bacillota</taxon>
        <taxon>Bacilli</taxon>
        <taxon>Bacillales</taxon>
        <taxon>Bacillaceae</taxon>
        <taxon>Paracerasibacillus</taxon>
    </lineage>
</organism>
<comment type="similarity">
    <text evidence="2 7">Belongs to the peptidase M14 family.</text>
</comment>
<evidence type="ECO:0000256" key="6">
    <source>
        <dbReference type="ARBA" id="ARBA00023049"/>
    </source>
</evidence>
<feature type="active site" description="Proton donor/acceptor" evidence="7">
    <location>
        <position position="708"/>
    </location>
</feature>
<dbReference type="Pfam" id="PF00246">
    <property type="entry name" value="Peptidase_M14"/>
    <property type="match status" value="1"/>
</dbReference>
<keyword evidence="10" id="KW-1185">Reference proteome</keyword>
<evidence type="ECO:0000259" key="8">
    <source>
        <dbReference type="PROSITE" id="PS52035"/>
    </source>
</evidence>
<dbReference type="PROSITE" id="PS52035">
    <property type="entry name" value="PEPTIDASE_M14"/>
    <property type="match status" value="1"/>
</dbReference>
<evidence type="ECO:0000256" key="1">
    <source>
        <dbReference type="ARBA" id="ARBA00001947"/>
    </source>
</evidence>
<dbReference type="PANTHER" id="PTHR11705:SF143">
    <property type="entry name" value="SLL0236 PROTEIN"/>
    <property type="match status" value="1"/>
</dbReference>
<comment type="caution">
    <text evidence="9">The sequence shown here is derived from an EMBL/GenBank/DDBJ whole genome shotgun (WGS) entry which is preliminary data.</text>
</comment>
<dbReference type="PRINTS" id="PR00765">
    <property type="entry name" value="CRBOXYPTASEA"/>
</dbReference>
<evidence type="ECO:0000313" key="10">
    <source>
        <dbReference type="Proteomes" id="UP001275315"/>
    </source>
</evidence>
<dbReference type="GO" id="GO:0004180">
    <property type="term" value="F:carboxypeptidase activity"/>
    <property type="evidence" value="ECO:0007669"/>
    <property type="project" value="UniProtKB-KW"/>
</dbReference>
<evidence type="ECO:0000256" key="4">
    <source>
        <dbReference type="ARBA" id="ARBA00022801"/>
    </source>
</evidence>
<comment type="cofactor">
    <cofactor evidence="1">
        <name>Zn(2+)</name>
        <dbReference type="ChEBI" id="CHEBI:29105"/>
    </cofactor>
</comment>
<keyword evidence="6" id="KW-0482">Metalloprotease</keyword>
<keyword evidence="3" id="KW-0645">Protease</keyword>
<evidence type="ECO:0000256" key="3">
    <source>
        <dbReference type="ARBA" id="ARBA00022670"/>
    </source>
</evidence>
<dbReference type="EMBL" id="JAWDIQ010000002">
    <property type="protein sequence ID" value="MDY0409434.1"/>
    <property type="molecule type" value="Genomic_DNA"/>
</dbReference>
<protein>
    <submittedName>
        <fullName evidence="9">M14 family zinc carboxypeptidase</fullName>
    </submittedName>
</protein>
<dbReference type="InterPro" id="IPR000834">
    <property type="entry name" value="Peptidase_M14"/>
</dbReference>
<proteinExistence type="inferred from homology"/>
<dbReference type="Gene3D" id="2.30.30.40">
    <property type="entry name" value="SH3 Domains"/>
    <property type="match status" value="4"/>
</dbReference>
<evidence type="ECO:0000256" key="7">
    <source>
        <dbReference type="PROSITE-ProRule" id="PRU01379"/>
    </source>
</evidence>
<keyword evidence="9" id="KW-0121">Carboxypeptidase</keyword>
<gene>
    <name evidence="9" type="ORF">RWD45_13675</name>
</gene>
<keyword evidence="5" id="KW-0862">Zinc</keyword>
<dbReference type="Proteomes" id="UP001275315">
    <property type="component" value="Unassembled WGS sequence"/>
</dbReference>
<dbReference type="SUPFAM" id="SSF53187">
    <property type="entry name" value="Zn-dependent exopeptidases"/>
    <property type="match status" value="1"/>
</dbReference>
<dbReference type="SMART" id="SM00631">
    <property type="entry name" value="Zn_pept"/>
    <property type="match status" value="1"/>
</dbReference>
<evidence type="ECO:0000313" key="9">
    <source>
        <dbReference type="EMBL" id="MDY0409434.1"/>
    </source>
</evidence>
<dbReference type="Gene3D" id="3.40.630.10">
    <property type="entry name" value="Zn peptidases"/>
    <property type="match status" value="1"/>
</dbReference>
<feature type="domain" description="Peptidase M14" evidence="8">
    <location>
        <begin position="445"/>
        <end position="741"/>
    </location>
</feature>
<accession>A0ABU5CSX0</accession>
<keyword evidence="4" id="KW-0378">Hydrolase</keyword>
<reference evidence="9 10" key="1">
    <citation type="submission" date="2023-10" db="EMBL/GenBank/DDBJ databases">
        <title>Virgibacillus soli CC-YMP-6 genome.</title>
        <authorList>
            <person name="Miliotis G."/>
            <person name="Sengupta P."/>
            <person name="Hameed A."/>
            <person name="Chuvochina M."/>
            <person name="Mcdonagh F."/>
            <person name="Simpson A.C."/>
            <person name="Singh N.K."/>
            <person name="Rekha P.D."/>
            <person name="Raman K."/>
            <person name="Hugenholtz P."/>
            <person name="Venkateswaran K."/>
        </authorList>
    </citation>
    <scope>NUCLEOTIDE SEQUENCE [LARGE SCALE GENOMIC DNA]</scope>
    <source>
        <strain evidence="9 10">CC-YMP-6</strain>
    </source>
</reference>